<organism evidence="2 3">
    <name type="scientific">Trifolium medium</name>
    <dbReference type="NCBI Taxonomy" id="97028"/>
    <lineage>
        <taxon>Eukaryota</taxon>
        <taxon>Viridiplantae</taxon>
        <taxon>Streptophyta</taxon>
        <taxon>Embryophyta</taxon>
        <taxon>Tracheophyta</taxon>
        <taxon>Spermatophyta</taxon>
        <taxon>Magnoliopsida</taxon>
        <taxon>eudicotyledons</taxon>
        <taxon>Gunneridae</taxon>
        <taxon>Pentapetalae</taxon>
        <taxon>rosids</taxon>
        <taxon>fabids</taxon>
        <taxon>Fabales</taxon>
        <taxon>Fabaceae</taxon>
        <taxon>Papilionoideae</taxon>
        <taxon>50 kb inversion clade</taxon>
        <taxon>NPAAA clade</taxon>
        <taxon>Hologalegina</taxon>
        <taxon>IRL clade</taxon>
        <taxon>Trifolieae</taxon>
        <taxon>Trifolium</taxon>
    </lineage>
</organism>
<dbReference type="InterPro" id="IPR013112">
    <property type="entry name" value="FAD-bd_8"/>
</dbReference>
<feature type="domain" description="FAD-binding 8" evidence="1">
    <location>
        <begin position="11"/>
        <end position="45"/>
    </location>
</feature>
<comment type="caution">
    <text evidence="2">The sequence shown here is derived from an EMBL/GenBank/DDBJ whole genome shotgun (WGS) entry which is preliminary data.</text>
</comment>
<evidence type="ECO:0000313" key="3">
    <source>
        <dbReference type="Proteomes" id="UP000265520"/>
    </source>
</evidence>
<accession>A0A392QA07</accession>
<evidence type="ECO:0000313" key="2">
    <source>
        <dbReference type="EMBL" id="MCI20699.1"/>
    </source>
</evidence>
<proteinExistence type="predicted"/>
<protein>
    <submittedName>
        <fullName evidence="2">Respiratory burst oxidase protein B-like</fullName>
    </submittedName>
</protein>
<sequence length="63" mass="6817">MLIVQTSPHLNAPGDDYISVHIRTLGDWTSQLKGIFAKACQPANDDQSGLLRADMLPGKLSLP</sequence>
<keyword evidence="3" id="KW-1185">Reference proteome</keyword>
<dbReference type="EMBL" id="LXQA010121197">
    <property type="protein sequence ID" value="MCI20699.1"/>
    <property type="molecule type" value="Genomic_DNA"/>
</dbReference>
<dbReference type="GO" id="GO:0016491">
    <property type="term" value="F:oxidoreductase activity"/>
    <property type="evidence" value="ECO:0007669"/>
    <property type="project" value="InterPro"/>
</dbReference>
<feature type="non-terminal residue" evidence="2">
    <location>
        <position position="63"/>
    </location>
</feature>
<dbReference type="Proteomes" id="UP000265520">
    <property type="component" value="Unassembled WGS sequence"/>
</dbReference>
<name>A0A392QA07_9FABA</name>
<reference evidence="2 3" key="1">
    <citation type="journal article" date="2018" name="Front. Plant Sci.">
        <title>Red Clover (Trifolium pratense) and Zigzag Clover (T. medium) - A Picture of Genomic Similarities and Differences.</title>
        <authorList>
            <person name="Dluhosova J."/>
            <person name="Istvanek J."/>
            <person name="Nedelnik J."/>
            <person name="Repkova J."/>
        </authorList>
    </citation>
    <scope>NUCLEOTIDE SEQUENCE [LARGE SCALE GENOMIC DNA]</scope>
    <source>
        <strain evidence="3">cv. 10/8</strain>
        <tissue evidence="2">Leaf</tissue>
    </source>
</reference>
<dbReference type="Pfam" id="PF08022">
    <property type="entry name" value="FAD_binding_8"/>
    <property type="match status" value="1"/>
</dbReference>
<evidence type="ECO:0000259" key="1">
    <source>
        <dbReference type="Pfam" id="PF08022"/>
    </source>
</evidence>
<dbReference type="AlphaFoldDB" id="A0A392QA07"/>